<dbReference type="Pfam" id="PF01280">
    <property type="entry name" value="Ribosomal_L19e"/>
    <property type="match status" value="1"/>
</dbReference>
<name>A0A165D645_9BASI</name>
<dbReference type="InterPro" id="IPR057260">
    <property type="entry name" value="Ribosomal_L19e_C"/>
</dbReference>
<dbReference type="HAMAP" id="MF_01475">
    <property type="entry name" value="Ribosomal_eL19"/>
    <property type="match status" value="1"/>
</dbReference>
<reference evidence="6 7" key="1">
    <citation type="journal article" date="2016" name="Mol. Biol. Evol.">
        <title>Comparative Genomics of Early-Diverging Mushroom-Forming Fungi Provides Insights into the Origins of Lignocellulose Decay Capabilities.</title>
        <authorList>
            <person name="Nagy L.G."/>
            <person name="Riley R."/>
            <person name="Tritt A."/>
            <person name="Adam C."/>
            <person name="Daum C."/>
            <person name="Floudas D."/>
            <person name="Sun H."/>
            <person name="Yadav J.S."/>
            <person name="Pangilinan J."/>
            <person name="Larsson K.H."/>
            <person name="Matsuura K."/>
            <person name="Barry K."/>
            <person name="Labutti K."/>
            <person name="Kuo R."/>
            <person name="Ohm R.A."/>
            <person name="Bhattacharya S.S."/>
            <person name="Shirouzu T."/>
            <person name="Yoshinaga Y."/>
            <person name="Martin F.M."/>
            <person name="Grigoriev I.V."/>
            <person name="Hibbett D.S."/>
        </authorList>
    </citation>
    <scope>NUCLEOTIDE SEQUENCE [LARGE SCALE GENOMIC DNA]</scope>
    <source>
        <strain evidence="6 7">HHB12733</strain>
    </source>
</reference>
<comment type="similarity">
    <text evidence="1 4">Belongs to the eukaryotic ribosomal protein eL19 family.</text>
</comment>
<dbReference type="SMART" id="SM01416">
    <property type="entry name" value="Ribosomal_L19e"/>
    <property type="match status" value="1"/>
</dbReference>
<dbReference type="FunFam" id="1.10.1650.10:FF:000001">
    <property type="entry name" value="Ribosomal protein L19"/>
    <property type="match status" value="1"/>
</dbReference>
<feature type="domain" description="Large ribosomal subunit protein eL19" evidence="5">
    <location>
        <begin position="3"/>
        <end position="146"/>
    </location>
</feature>
<dbReference type="InterPro" id="IPR035970">
    <property type="entry name" value="60S_ribosomal_eL19_sf"/>
</dbReference>
<protein>
    <recommendedName>
        <fullName evidence="4">Ribosomal protein L19</fullName>
    </recommendedName>
</protein>
<dbReference type="FunCoup" id="A0A165D645">
    <property type="interactions" value="452"/>
</dbReference>
<dbReference type="InterPro" id="IPR033935">
    <property type="entry name" value="Ribosomal_eL19_euk"/>
</dbReference>
<dbReference type="InterPro" id="IPR023638">
    <property type="entry name" value="Ribosomal_eL19_CS"/>
</dbReference>
<evidence type="ECO:0000313" key="7">
    <source>
        <dbReference type="Proteomes" id="UP000076842"/>
    </source>
</evidence>
<dbReference type="Gene3D" id="1.10.1200.240">
    <property type="match status" value="1"/>
</dbReference>
<evidence type="ECO:0000259" key="5">
    <source>
        <dbReference type="SMART" id="SM01416"/>
    </source>
</evidence>
<dbReference type="InterPro" id="IPR039547">
    <property type="entry name" value="Ribosomal_eL19"/>
</dbReference>
<evidence type="ECO:0000313" key="6">
    <source>
        <dbReference type="EMBL" id="KZT52152.1"/>
    </source>
</evidence>
<dbReference type="PANTHER" id="PTHR10722">
    <property type="entry name" value="60S RIBOSOMAL PROTEIN L19"/>
    <property type="match status" value="1"/>
</dbReference>
<dbReference type="STRING" id="1353952.A0A165D645"/>
<organism evidence="6 7">
    <name type="scientific">Calocera cornea HHB12733</name>
    <dbReference type="NCBI Taxonomy" id="1353952"/>
    <lineage>
        <taxon>Eukaryota</taxon>
        <taxon>Fungi</taxon>
        <taxon>Dikarya</taxon>
        <taxon>Basidiomycota</taxon>
        <taxon>Agaricomycotina</taxon>
        <taxon>Dacrymycetes</taxon>
        <taxon>Dacrymycetales</taxon>
        <taxon>Dacrymycetaceae</taxon>
        <taxon>Calocera</taxon>
    </lineage>
</organism>
<dbReference type="GO" id="GO:0022625">
    <property type="term" value="C:cytosolic large ribosomal subunit"/>
    <property type="evidence" value="ECO:0007669"/>
    <property type="project" value="InterPro"/>
</dbReference>
<keyword evidence="3 4" id="KW-0687">Ribonucleoprotein</keyword>
<sequence>MVNLRSQKRLAASVAGVGKRKIWLDPAEQSEIGNANSRSHIKKLIKDGRVIIKPTVIHSRARTQDLLAAKRKGRHTGPGKRKGTAEARFPTKVQWMRRQRVLRRLLRKYREAGKIDKHLYHQLYQKSKGNVFKNKRVLMEYIHRAKAEKTRTKVLSDQAEARRVKNKAARERRATRIAEKRAEMFSVEEVPAPQ</sequence>
<evidence type="ECO:0000256" key="2">
    <source>
        <dbReference type="ARBA" id="ARBA00022980"/>
    </source>
</evidence>
<dbReference type="FunFam" id="1.10.1200.240:FF:000001">
    <property type="entry name" value="Ribosomal protein L19"/>
    <property type="match status" value="1"/>
</dbReference>
<dbReference type="Proteomes" id="UP000076842">
    <property type="component" value="Unassembled WGS sequence"/>
</dbReference>
<proteinExistence type="inferred from homology"/>
<dbReference type="InParanoid" id="A0A165D645"/>
<evidence type="ECO:0000256" key="1">
    <source>
        <dbReference type="ARBA" id="ARBA00011082"/>
    </source>
</evidence>
<dbReference type="EMBL" id="KV424076">
    <property type="protein sequence ID" value="KZT52152.1"/>
    <property type="molecule type" value="Genomic_DNA"/>
</dbReference>
<evidence type="ECO:0000256" key="4">
    <source>
        <dbReference type="RuleBase" id="RU000574"/>
    </source>
</evidence>
<keyword evidence="2 4" id="KW-0689">Ribosomal protein</keyword>
<gene>
    <name evidence="6" type="ORF">CALCODRAFT_487351</name>
</gene>
<dbReference type="OrthoDB" id="5407653at2759"/>
<dbReference type="PROSITE" id="PS00526">
    <property type="entry name" value="RIBOSOMAL_L19E"/>
    <property type="match status" value="1"/>
</dbReference>
<dbReference type="GO" id="GO:0006412">
    <property type="term" value="P:translation"/>
    <property type="evidence" value="ECO:0007669"/>
    <property type="project" value="InterPro"/>
</dbReference>
<dbReference type="SUPFAM" id="SSF48140">
    <property type="entry name" value="Ribosomal protein L19 (L19e)"/>
    <property type="match status" value="1"/>
</dbReference>
<keyword evidence="7" id="KW-1185">Reference proteome</keyword>
<dbReference type="InterPro" id="IPR015972">
    <property type="entry name" value="Ribosomal_eL19_dom1"/>
</dbReference>
<dbReference type="NCBIfam" id="NF006343">
    <property type="entry name" value="PRK08570.1"/>
    <property type="match status" value="1"/>
</dbReference>
<dbReference type="InterPro" id="IPR057259">
    <property type="entry name" value="Ribosomal_L19e"/>
</dbReference>
<dbReference type="AlphaFoldDB" id="A0A165D645"/>
<dbReference type="Gene3D" id="1.10.1650.10">
    <property type="match status" value="1"/>
</dbReference>
<dbReference type="InterPro" id="IPR000196">
    <property type="entry name" value="Ribosomal_eL19_dom"/>
</dbReference>
<dbReference type="GO" id="GO:0003723">
    <property type="term" value="F:RNA binding"/>
    <property type="evidence" value="ECO:0007669"/>
    <property type="project" value="InterPro"/>
</dbReference>
<dbReference type="CDD" id="cd01417">
    <property type="entry name" value="Ribosomal_L19e_E"/>
    <property type="match status" value="1"/>
</dbReference>
<evidence type="ECO:0000256" key="3">
    <source>
        <dbReference type="ARBA" id="ARBA00023274"/>
    </source>
</evidence>
<dbReference type="GO" id="GO:0003735">
    <property type="term" value="F:structural constituent of ribosome"/>
    <property type="evidence" value="ECO:0007669"/>
    <property type="project" value="InterPro"/>
</dbReference>
<dbReference type="Pfam" id="PF25476">
    <property type="entry name" value="Ribosomal_L19e_C"/>
    <property type="match status" value="1"/>
</dbReference>
<accession>A0A165D645</accession>